<dbReference type="InterPro" id="IPR036770">
    <property type="entry name" value="Ankyrin_rpt-contain_sf"/>
</dbReference>
<organism evidence="2 3">
    <name type="scientific">Biomphalaria pfeifferi</name>
    <name type="common">Bloodfluke planorb</name>
    <name type="synonym">Freshwater snail</name>
    <dbReference type="NCBI Taxonomy" id="112525"/>
    <lineage>
        <taxon>Eukaryota</taxon>
        <taxon>Metazoa</taxon>
        <taxon>Spiralia</taxon>
        <taxon>Lophotrochozoa</taxon>
        <taxon>Mollusca</taxon>
        <taxon>Gastropoda</taxon>
        <taxon>Heterobranchia</taxon>
        <taxon>Euthyneura</taxon>
        <taxon>Panpulmonata</taxon>
        <taxon>Hygrophila</taxon>
        <taxon>Lymnaeoidea</taxon>
        <taxon>Planorbidae</taxon>
        <taxon>Biomphalaria</taxon>
    </lineage>
</organism>
<dbReference type="EMBL" id="JASAOG010000047">
    <property type="protein sequence ID" value="KAK0058647.1"/>
    <property type="molecule type" value="Genomic_DNA"/>
</dbReference>
<evidence type="ECO:0000313" key="3">
    <source>
        <dbReference type="Proteomes" id="UP001233172"/>
    </source>
</evidence>
<dbReference type="SUPFAM" id="SSF48403">
    <property type="entry name" value="Ankyrin repeat"/>
    <property type="match status" value="1"/>
</dbReference>
<proteinExistence type="predicted"/>
<feature type="repeat" description="ANK" evidence="1">
    <location>
        <begin position="1"/>
        <end position="33"/>
    </location>
</feature>
<evidence type="ECO:0000256" key="1">
    <source>
        <dbReference type="PROSITE-ProRule" id="PRU00023"/>
    </source>
</evidence>
<dbReference type="Proteomes" id="UP001233172">
    <property type="component" value="Unassembled WGS sequence"/>
</dbReference>
<dbReference type="InterPro" id="IPR002110">
    <property type="entry name" value="Ankyrin_rpt"/>
</dbReference>
<dbReference type="PROSITE" id="PS50088">
    <property type="entry name" value="ANK_REPEAT"/>
    <property type="match status" value="1"/>
</dbReference>
<accession>A0AAD8BPU9</accession>
<comment type="caution">
    <text evidence="2">The sequence shown here is derived from an EMBL/GenBank/DDBJ whole genome shotgun (WGS) entry which is preliminary data.</text>
</comment>
<dbReference type="Gene3D" id="1.25.40.20">
    <property type="entry name" value="Ankyrin repeat-containing domain"/>
    <property type="match status" value="1"/>
</dbReference>
<evidence type="ECO:0000313" key="2">
    <source>
        <dbReference type="EMBL" id="KAK0058647.1"/>
    </source>
</evidence>
<keyword evidence="3" id="KW-1185">Reference proteome</keyword>
<dbReference type="AlphaFoldDB" id="A0AAD8BPU9"/>
<name>A0AAD8BPU9_BIOPF</name>
<keyword evidence="1" id="KW-0040">ANK repeat</keyword>
<reference evidence="2" key="1">
    <citation type="journal article" date="2023" name="PLoS Negl. Trop. Dis.">
        <title>A genome sequence for Biomphalaria pfeifferi, the major vector snail for the human-infecting parasite Schistosoma mansoni.</title>
        <authorList>
            <person name="Bu L."/>
            <person name="Lu L."/>
            <person name="Laidemitt M.R."/>
            <person name="Zhang S.M."/>
            <person name="Mutuku M."/>
            <person name="Mkoji G."/>
            <person name="Steinauer M."/>
            <person name="Loker E.S."/>
        </authorList>
    </citation>
    <scope>NUCLEOTIDE SEQUENCE</scope>
    <source>
        <strain evidence="2">KasaAsao</strain>
    </source>
</reference>
<gene>
    <name evidence="2" type="ORF">Bpfe_011952</name>
</gene>
<reference evidence="2" key="2">
    <citation type="submission" date="2023-04" db="EMBL/GenBank/DDBJ databases">
        <authorList>
            <person name="Bu L."/>
            <person name="Lu L."/>
            <person name="Laidemitt M.R."/>
            <person name="Zhang S.M."/>
            <person name="Mutuku M."/>
            <person name="Mkoji G."/>
            <person name="Steinauer M."/>
            <person name="Loker E.S."/>
        </authorList>
    </citation>
    <scope>NUCLEOTIDE SEQUENCE</scope>
    <source>
        <strain evidence="2">KasaAsao</strain>
        <tissue evidence="2">Whole Snail</tissue>
    </source>
</reference>
<sequence length="163" mass="18118">MATSSLTSAAKSQDYKTLIQLVQSGADVNIKDEEGNTSLYIILVLLTNTAINIPAVKTLLEKGATFEGFSNKDISEFFIKLPTTTECDLFELSLHQWKQRKLSPDDVYIHRTTFTEEFSDVPAIFLPLHGGSDWTIPISLGSFYLEATPTKADTLTDLNCLQH</sequence>
<protein>
    <submittedName>
        <fullName evidence="2">Uncharacterized protein</fullName>
    </submittedName>
</protein>